<feature type="transmembrane region" description="Helical" evidence="1">
    <location>
        <begin position="96"/>
        <end position="115"/>
    </location>
</feature>
<reference evidence="2 3" key="1">
    <citation type="submission" date="2018-10" db="EMBL/GenBank/DDBJ databases">
        <authorList>
            <person name="Chen X."/>
        </authorList>
    </citation>
    <scope>NUCLEOTIDE SEQUENCE [LARGE SCALE GENOMIC DNA]</scope>
    <source>
        <strain evidence="2 3">YIM 102668</strain>
    </source>
</reference>
<keyword evidence="3" id="KW-1185">Reference proteome</keyword>
<comment type="caution">
    <text evidence="2">The sequence shown here is derived from an EMBL/GenBank/DDBJ whole genome shotgun (WGS) entry which is preliminary data.</text>
</comment>
<dbReference type="Proteomes" id="UP000275348">
    <property type="component" value="Unassembled WGS sequence"/>
</dbReference>
<dbReference type="EMBL" id="RDOJ01000002">
    <property type="protein sequence ID" value="RLZ12356.1"/>
    <property type="molecule type" value="Genomic_DNA"/>
</dbReference>
<gene>
    <name evidence="2" type="ORF">EAH69_02250</name>
</gene>
<evidence type="ECO:0000256" key="1">
    <source>
        <dbReference type="SAM" id="Phobius"/>
    </source>
</evidence>
<feature type="transmembrane region" description="Helical" evidence="1">
    <location>
        <begin position="66"/>
        <end position="89"/>
    </location>
</feature>
<evidence type="ECO:0000313" key="2">
    <source>
        <dbReference type="EMBL" id="RLZ12356.1"/>
    </source>
</evidence>
<accession>A0A3L9MJK6</accession>
<keyword evidence="1" id="KW-0812">Transmembrane</keyword>
<feature type="transmembrane region" description="Helical" evidence="1">
    <location>
        <begin position="121"/>
        <end position="145"/>
    </location>
</feature>
<proteinExistence type="predicted"/>
<evidence type="ECO:0000313" key="3">
    <source>
        <dbReference type="Proteomes" id="UP000275348"/>
    </source>
</evidence>
<dbReference type="InterPro" id="IPR036259">
    <property type="entry name" value="MFS_trans_sf"/>
</dbReference>
<dbReference type="SUPFAM" id="SSF103473">
    <property type="entry name" value="MFS general substrate transporter"/>
    <property type="match status" value="1"/>
</dbReference>
<keyword evidence="1" id="KW-0472">Membrane</keyword>
<protein>
    <submittedName>
        <fullName evidence="2">Uncharacterized protein</fullName>
    </submittedName>
</protein>
<keyword evidence="1" id="KW-1133">Transmembrane helix</keyword>
<dbReference type="OrthoDB" id="1452893at2"/>
<name>A0A3L9MJK6_9FLAO</name>
<sequence length="159" mass="17801">MLKDKTVLRNVIGVVLGLLVVYLIVNAGITVNAYKLGWEDEAVFPEWRHIIKYFSKGAGKAYEVNFFGMMLLSSGIAALGGGIVTALIVKRAKQAYSMLIGFILLLVAFGDVIFTPYHPTWYEIAICPVLFLFSWIGGLIIDIIYKQFFRKKKPTAQSF</sequence>
<organism evidence="2 3">
    <name type="scientific">Faecalibacter macacae</name>
    <dbReference type="NCBI Taxonomy" id="1859289"/>
    <lineage>
        <taxon>Bacteria</taxon>
        <taxon>Pseudomonadati</taxon>
        <taxon>Bacteroidota</taxon>
        <taxon>Flavobacteriia</taxon>
        <taxon>Flavobacteriales</taxon>
        <taxon>Weeksellaceae</taxon>
        <taxon>Faecalibacter</taxon>
    </lineage>
</organism>
<dbReference type="AlphaFoldDB" id="A0A3L9MJK6"/>
<dbReference type="RefSeq" id="WP_121933568.1">
    <property type="nucleotide sequence ID" value="NZ_RDOJ01000002.1"/>
</dbReference>
<feature type="transmembrane region" description="Helical" evidence="1">
    <location>
        <begin position="7"/>
        <end position="29"/>
    </location>
</feature>